<dbReference type="InterPro" id="IPR013102">
    <property type="entry name" value="PYNP_C"/>
</dbReference>
<dbReference type="PANTHER" id="PTHR10515:SF0">
    <property type="entry name" value="THYMIDINE PHOSPHORYLASE"/>
    <property type="match status" value="1"/>
</dbReference>
<dbReference type="GO" id="GO:0005829">
    <property type="term" value="C:cytosol"/>
    <property type="evidence" value="ECO:0007669"/>
    <property type="project" value="TreeGrafter"/>
</dbReference>
<dbReference type="SUPFAM" id="SSF52418">
    <property type="entry name" value="Nucleoside phosphorylase/phosphoribosyltransferase catalytic domain"/>
    <property type="match status" value="1"/>
</dbReference>
<dbReference type="EC" id="2.4.2.4" evidence="5"/>
<dbReference type="GO" id="GO:0006206">
    <property type="term" value="P:pyrimidine nucleobase metabolic process"/>
    <property type="evidence" value="ECO:0007669"/>
    <property type="project" value="InterPro"/>
</dbReference>
<dbReference type="InterPro" id="IPR000312">
    <property type="entry name" value="Glycosyl_Trfase_fam3"/>
</dbReference>
<dbReference type="AlphaFoldDB" id="A0AAN8K5V4"/>
<dbReference type="PIRSF" id="PIRSF000478">
    <property type="entry name" value="TP_PyNP"/>
    <property type="match status" value="1"/>
</dbReference>
<dbReference type="SUPFAM" id="SSF47648">
    <property type="entry name" value="Nucleoside phosphorylase/phosphoribosyltransferase N-terminal domain"/>
    <property type="match status" value="1"/>
</dbReference>
<organism evidence="7 8">
    <name type="scientific">Patella caerulea</name>
    <name type="common">Rayed Mediterranean limpet</name>
    <dbReference type="NCBI Taxonomy" id="87958"/>
    <lineage>
        <taxon>Eukaryota</taxon>
        <taxon>Metazoa</taxon>
        <taxon>Spiralia</taxon>
        <taxon>Lophotrochozoa</taxon>
        <taxon>Mollusca</taxon>
        <taxon>Gastropoda</taxon>
        <taxon>Patellogastropoda</taxon>
        <taxon>Patelloidea</taxon>
        <taxon>Patellidae</taxon>
        <taxon>Patella</taxon>
    </lineage>
</organism>
<keyword evidence="8" id="KW-1185">Reference proteome</keyword>
<evidence type="ECO:0000256" key="3">
    <source>
        <dbReference type="ARBA" id="ARBA00022676"/>
    </source>
</evidence>
<name>A0AAN8K5V4_PATCE</name>
<gene>
    <name evidence="7" type="ORF">SNE40_005003</name>
</gene>
<dbReference type="InterPro" id="IPR018090">
    <property type="entry name" value="Pyrmidine_PPas_bac/euk"/>
</dbReference>
<evidence type="ECO:0000313" key="8">
    <source>
        <dbReference type="Proteomes" id="UP001347796"/>
    </source>
</evidence>
<dbReference type="Pfam" id="PF00591">
    <property type="entry name" value="Glycos_transf_3"/>
    <property type="match status" value="1"/>
</dbReference>
<dbReference type="PROSITE" id="PS00647">
    <property type="entry name" value="THYMID_PHOSPHORYLASE"/>
    <property type="match status" value="1"/>
</dbReference>
<accession>A0AAN8K5V4</accession>
<evidence type="ECO:0000256" key="5">
    <source>
        <dbReference type="PIRNR" id="PIRNR000478"/>
    </source>
</evidence>
<keyword evidence="4 5" id="KW-0808">Transferase</keyword>
<dbReference type="InterPro" id="IPR000053">
    <property type="entry name" value="Thymidine/pyrmidine_PPase"/>
</dbReference>
<reference evidence="7 8" key="1">
    <citation type="submission" date="2024-01" db="EMBL/GenBank/DDBJ databases">
        <title>The genome of the rayed Mediterranean limpet Patella caerulea (Linnaeus, 1758).</title>
        <authorList>
            <person name="Anh-Thu Weber A."/>
            <person name="Halstead-Nussloch G."/>
        </authorList>
    </citation>
    <scope>NUCLEOTIDE SEQUENCE [LARGE SCALE GENOMIC DNA]</scope>
    <source>
        <strain evidence="7">AATW-2023a</strain>
        <tissue evidence="7">Whole specimen</tissue>
    </source>
</reference>
<dbReference type="GO" id="GO:0004645">
    <property type="term" value="F:1,4-alpha-oligoglucan phosphorylase activity"/>
    <property type="evidence" value="ECO:0007669"/>
    <property type="project" value="InterPro"/>
</dbReference>
<evidence type="ECO:0000256" key="2">
    <source>
        <dbReference type="ARBA" id="ARBA00011738"/>
    </source>
</evidence>
<dbReference type="Gene3D" id="3.40.1030.10">
    <property type="entry name" value="Nucleoside phosphorylase/phosphoribosyltransferase catalytic domain"/>
    <property type="match status" value="1"/>
</dbReference>
<keyword evidence="3 5" id="KW-0328">Glycosyltransferase</keyword>
<dbReference type="SMART" id="SM00941">
    <property type="entry name" value="PYNP_C"/>
    <property type="match status" value="1"/>
</dbReference>
<dbReference type="NCBIfam" id="TIGR02644">
    <property type="entry name" value="Y_phosphoryl"/>
    <property type="match status" value="1"/>
</dbReference>
<dbReference type="GO" id="GO:0009032">
    <property type="term" value="F:thymidine phosphorylase activity"/>
    <property type="evidence" value="ECO:0007669"/>
    <property type="project" value="UniProtKB-UniRule"/>
</dbReference>
<dbReference type="Pfam" id="PF02885">
    <property type="entry name" value="Glycos_trans_3N"/>
    <property type="match status" value="1"/>
</dbReference>
<dbReference type="InterPro" id="IPR035902">
    <property type="entry name" value="Nuc_phospho_transferase"/>
</dbReference>
<dbReference type="GO" id="GO:0006213">
    <property type="term" value="P:pyrimidine nucleoside metabolic process"/>
    <property type="evidence" value="ECO:0007669"/>
    <property type="project" value="UniProtKB-UniRule"/>
</dbReference>
<dbReference type="Gene3D" id="1.20.970.10">
    <property type="entry name" value="Transferase, Pyrimidine Nucleoside Phosphorylase, Chain C"/>
    <property type="match status" value="1"/>
</dbReference>
<sequence>MAQESSIPELIAKKRDGKELSKRDIDTFIKAVITKRAEDVQIGAMLMAMYLKDLTVLESNYLTQAMRASGEILSWPDEWNGLLVDKHSTGGVGDKISLVLAPALAACGLKVPMISGRGLAHTGGTLDKLEAIPGFRVSMETKEMLNILRDVGCCIVGQTANLCPADKILYKSRDITATVDNLGLIAASIVSKKAAENINALVLDVKTGKGAFCEDMKKATDLAELMVKAGNDMGIKTSALITDMNSPIGYMVGNALEVAEAVDCLRGGGPSDVTELVENLGAKLLVSMGREATDDAGRARIRQTLQDGTALDKFRLMTIRQGVDEAVSKSLCDDHSKVLPKAKMQTEIKSMKTGTVCSIDPMVCAEFAQSMGAGRYKSDDVLKLEVGLQLLVKVNTQIKEGEAWVIVHHNDELLEERISFLNSAIHVGTSTFNTRILKVIE</sequence>
<comment type="function">
    <text evidence="5">Catalyzes the reversible phosphorolysis of thymidine. The produced molecules are then utilized as carbon and energy sources or in the rescue of pyrimidine bases for nucleotide synthesis.</text>
</comment>
<dbReference type="InterPro" id="IPR036566">
    <property type="entry name" value="PYNP-like_C_sf"/>
</dbReference>
<dbReference type="Pfam" id="PF07831">
    <property type="entry name" value="PYNP_C"/>
    <property type="match status" value="1"/>
</dbReference>
<comment type="subunit">
    <text evidence="2 5">Homodimer.</text>
</comment>
<dbReference type="NCBIfam" id="NF004490">
    <property type="entry name" value="PRK05820.1"/>
    <property type="match status" value="1"/>
</dbReference>
<dbReference type="Proteomes" id="UP001347796">
    <property type="component" value="Unassembled WGS sequence"/>
</dbReference>
<dbReference type="InterPro" id="IPR017872">
    <property type="entry name" value="Pyrmidine_PPase_CS"/>
</dbReference>
<dbReference type="PANTHER" id="PTHR10515">
    <property type="entry name" value="THYMIDINE PHOSPHORYLASE"/>
    <property type="match status" value="1"/>
</dbReference>
<evidence type="ECO:0000256" key="1">
    <source>
        <dbReference type="ARBA" id="ARBA00006915"/>
    </source>
</evidence>
<comment type="caution">
    <text evidence="7">The sequence shown here is derived from an EMBL/GenBank/DDBJ whole genome shotgun (WGS) entry which is preliminary data.</text>
</comment>
<dbReference type="InterPro" id="IPR036320">
    <property type="entry name" value="Glycosyl_Trfase_fam3_N_dom_sf"/>
</dbReference>
<comment type="catalytic activity">
    <reaction evidence="5">
        <text>thymidine + phosphate = 2-deoxy-alpha-D-ribose 1-phosphate + thymine</text>
        <dbReference type="Rhea" id="RHEA:16037"/>
        <dbReference type="ChEBI" id="CHEBI:17748"/>
        <dbReference type="ChEBI" id="CHEBI:17821"/>
        <dbReference type="ChEBI" id="CHEBI:43474"/>
        <dbReference type="ChEBI" id="CHEBI:57259"/>
        <dbReference type="EC" id="2.4.2.4"/>
    </reaction>
</comment>
<evidence type="ECO:0000313" key="7">
    <source>
        <dbReference type="EMBL" id="KAK6188927.1"/>
    </source>
</evidence>
<dbReference type="Gene3D" id="3.90.1170.30">
    <property type="entry name" value="Pyrimidine nucleoside phosphorylase-like, C-terminal domain"/>
    <property type="match status" value="1"/>
</dbReference>
<dbReference type="EMBL" id="JAZGQO010000003">
    <property type="protein sequence ID" value="KAK6188927.1"/>
    <property type="molecule type" value="Genomic_DNA"/>
</dbReference>
<comment type="similarity">
    <text evidence="1 5">Belongs to the thymidine/pyrimidine-nucleoside phosphorylase family.</text>
</comment>
<evidence type="ECO:0000256" key="4">
    <source>
        <dbReference type="ARBA" id="ARBA00022679"/>
    </source>
</evidence>
<dbReference type="SUPFAM" id="SSF54680">
    <property type="entry name" value="Pyrimidine nucleoside phosphorylase C-terminal domain"/>
    <property type="match status" value="1"/>
</dbReference>
<evidence type="ECO:0000259" key="6">
    <source>
        <dbReference type="SMART" id="SM00941"/>
    </source>
</evidence>
<dbReference type="FunFam" id="3.40.1030.10:FF:000003">
    <property type="entry name" value="Pyrimidine-nucleoside phosphorylase"/>
    <property type="match status" value="1"/>
</dbReference>
<feature type="domain" description="Pyrimidine nucleoside phosphorylase C-terminal" evidence="6">
    <location>
        <begin position="355"/>
        <end position="428"/>
    </location>
</feature>
<comment type="pathway">
    <text evidence="5">Pyrimidine metabolism; dTMP biosynthesis via salvage pathway; dTMP from thymine: step 1/2.</text>
</comment>
<proteinExistence type="inferred from homology"/>
<protein>
    <recommendedName>
        <fullName evidence="5">Thymidine phosphorylase</fullName>
        <shortName evidence="5">TP</shortName>
        <ecNumber evidence="5">2.4.2.4</ecNumber>
    </recommendedName>
    <alternativeName>
        <fullName evidence="5">TdRPase</fullName>
    </alternativeName>
</protein>
<dbReference type="InterPro" id="IPR017459">
    <property type="entry name" value="Glycosyl_Trfase_fam3_N_dom"/>
</dbReference>